<sequence>MPKTEGSVPSSLQSKYLQKFDGLTLSKSGSDDSDDDDGEPRRITFFIDSKPRVEPEAEEAPHKTRQKVKLASELNPGINLADTYVAARDAASKSAQKVRELMLESSADSLLKGSVLTPGFEKKDCVPPYSESMRQIKLRRKEERSKTKGPGWFGLPAPEMTDELKHDLEVLRMRHVLDPKRFYKKNDLKDLPKYFQFDDLFRRLVSQRSIDDSAYGVVGSRELGHDWVICIVDADTGEVQVELGAFVTRGTDVTVASEIPSQISNDVFVNELSSGCNMVIDGDEVYCCSPITNCIRELRQLAKPTIKFLEWFMAIEGFIAIFK</sequence>
<name>A0ACB8DZ42_DERSI</name>
<evidence type="ECO:0000313" key="2">
    <source>
        <dbReference type="Proteomes" id="UP000821865"/>
    </source>
</evidence>
<dbReference type="EMBL" id="CM023470">
    <property type="protein sequence ID" value="KAH7979785.1"/>
    <property type="molecule type" value="Genomic_DNA"/>
</dbReference>
<keyword evidence="2" id="KW-1185">Reference proteome</keyword>
<gene>
    <name evidence="1" type="ORF">HPB49_011012</name>
</gene>
<comment type="caution">
    <text evidence="1">The sequence shown here is derived from an EMBL/GenBank/DDBJ whole genome shotgun (WGS) entry which is preliminary data.</text>
</comment>
<organism evidence="1 2">
    <name type="scientific">Dermacentor silvarum</name>
    <name type="common">Tick</name>
    <dbReference type="NCBI Taxonomy" id="543639"/>
    <lineage>
        <taxon>Eukaryota</taxon>
        <taxon>Metazoa</taxon>
        <taxon>Ecdysozoa</taxon>
        <taxon>Arthropoda</taxon>
        <taxon>Chelicerata</taxon>
        <taxon>Arachnida</taxon>
        <taxon>Acari</taxon>
        <taxon>Parasitiformes</taxon>
        <taxon>Ixodida</taxon>
        <taxon>Ixodoidea</taxon>
        <taxon>Ixodidae</taxon>
        <taxon>Rhipicephalinae</taxon>
        <taxon>Dermacentor</taxon>
    </lineage>
</organism>
<accession>A0ACB8DZ42</accession>
<proteinExistence type="predicted"/>
<reference evidence="1" key="1">
    <citation type="submission" date="2020-05" db="EMBL/GenBank/DDBJ databases">
        <title>Large-scale comparative analyses of tick genomes elucidate their genetic diversity and vector capacities.</title>
        <authorList>
            <person name="Jia N."/>
            <person name="Wang J."/>
            <person name="Shi W."/>
            <person name="Du L."/>
            <person name="Sun Y."/>
            <person name="Zhan W."/>
            <person name="Jiang J."/>
            <person name="Wang Q."/>
            <person name="Zhang B."/>
            <person name="Ji P."/>
            <person name="Sakyi L.B."/>
            <person name="Cui X."/>
            <person name="Yuan T."/>
            <person name="Jiang B."/>
            <person name="Yang W."/>
            <person name="Lam T.T.-Y."/>
            <person name="Chang Q."/>
            <person name="Ding S."/>
            <person name="Wang X."/>
            <person name="Zhu J."/>
            <person name="Ruan X."/>
            <person name="Zhao L."/>
            <person name="Wei J."/>
            <person name="Que T."/>
            <person name="Du C."/>
            <person name="Cheng J."/>
            <person name="Dai P."/>
            <person name="Han X."/>
            <person name="Huang E."/>
            <person name="Gao Y."/>
            <person name="Liu J."/>
            <person name="Shao H."/>
            <person name="Ye R."/>
            <person name="Li L."/>
            <person name="Wei W."/>
            <person name="Wang X."/>
            <person name="Wang C."/>
            <person name="Yang T."/>
            <person name="Huo Q."/>
            <person name="Li W."/>
            <person name="Guo W."/>
            <person name="Chen H."/>
            <person name="Zhou L."/>
            <person name="Ni X."/>
            <person name="Tian J."/>
            <person name="Zhou Y."/>
            <person name="Sheng Y."/>
            <person name="Liu T."/>
            <person name="Pan Y."/>
            <person name="Xia L."/>
            <person name="Li J."/>
            <person name="Zhao F."/>
            <person name="Cao W."/>
        </authorList>
    </citation>
    <scope>NUCLEOTIDE SEQUENCE</scope>
    <source>
        <strain evidence="1">Dsil-2018</strain>
    </source>
</reference>
<protein>
    <submittedName>
        <fullName evidence="1">Uncharacterized protein</fullName>
    </submittedName>
</protein>
<dbReference type="Proteomes" id="UP000821865">
    <property type="component" value="Chromosome 1"/>
</dbReference>
<evidence type="ECO:0000313" key="1">
    <source>
        <dbReference type="EMBL" id="KAH7979785.1"/>
    </source>
</evidence>